<feature type="transmembrane region" description="Helical" evidence="5">
    <location>
        <begin position="109"/>
        <end position="129"/>
    </location>
</feature>
<dbReference type="InterPro" id="IPR037185">
    <property type="entry name" value="EmrE-like"/>
</dbReference>
<comment type="subcellular location">
    <subcellularLocation>
        <location evidence="1">Membrane</location>
        <topology evidence="1">Multi-pass membrane protein</topology>
    </subcellularLocation>
</comment>
<keyword evidence="8" id="KW-1185">Reference proteome</keyword>
<reference evidence="7" key="1">
    <citation type="submission" date="2020-08" db="EMBL/GenBank/DDBJ databases">
        <title>Spodoptera exigua strain:BAW_Kor-Di-RS1 Genome sequencing and assembly.</title>
        <authorList>
            <person name="Kim J."/>
            <person name="Nam H.Y."/>
            <person name="Kwon M."/>
            <person name="Choi J.H."/>
            <person name="Cho S.R."/>
            <person name="Kim G.-H."/>
        </authorList>
    </citation>
    <scope>NUCLEOTIDE SEQUENCE</scope>
    <source>
        <strain evidence="7">BAW_Kor-Di-RS1</strain>
        <tissue evidence="7">Whole-body</tissue>
    </source>
</reference>
<evidence type="ECO:0000256" key="3">
    <source>
        <dbReference type="ARBA" id="ARBA00022989"/>
    </source>
</evidence>
<dbReference type="SUPFAM" id="SSF103481">
    <property type="entry name" value="Multidrug resistance efflux transporter EmrE"/>
    <property type="match status" value="1"/>
</dbReference>
<feature type="transmembrane region" description="Helical" evidence="5">
    <location>
        <begin position="201"/>
        <end position="222"/>
    </location>
</feature>
<feature type="transmembrane region" description="Helical" evidence="5">
    <location>
        <begin position="160"/>
        <end position="180"/>
    </location>
</feature>
<comment type="caution">
    <text evidence="7">The sequence shown here is derived from an EMBL/GenBank/DDBJ whole genome shotgun (WGS) entry which is preliminary data.</text>
</comment>
<dbReference type="InterPro" id="IPR050186">
    <property type="entry name" value="TPT_transporter"/>
</dbReference>
<feature type="transmembrane region" description="Helical" evidence="5">
    <location>
        <begin position="46"/>
        <end position="67"/>
    </location>
</feature>
<dbReference type="Proteomes" id="UP000648187">
    <property type="component" value="Unassembled WGS sequence"/>
</dbReference>
<evidence type="ECO:0000256" key="5">
    <source>
        <dbReference type="SAM" id="Phobius"/>
    </source>
</evidence>
<feature type="transmembrane region" description="Helical" evidence="5">
    <location>
        <begin position="136"/>
        <end position="154"/>
    </location>
</feature>
<dbReference type="PANTHER" id="PTHR11132">
    <property type="entry name" value="SOLUTE CARRIER FAMILY 35"/>
    <property type="match status" value="1"/>
</dbReference>
<evidence type="ECO:0000259" key="6">
    <source>
        <dbReference type="Pfam" id="PF03151"/>
    </source>
</evidence>
<accession>A0A835GLJ1</accession>
<evidence type="ECO:0000256" key="4">
    <source>
        <dbReference type="ARBA" id="ARBA00023136"/>
    </source>
</evidence>
<keyword evidence="4 5" id="KW-0472">Membrane</keyword>
<evidence type="ECO:0000313" key="8">
    <source>
        <dbReference type="Proteomes" id="UP000648187"/>
    </source>
</evidence>
<sequence>MNADMALDTSRREALVVVALCLAWYAVSSASNVVGKLVLTDFPFPVTVTMVQLLSIVLLSAPAFAAFGVRRQTDFPRRYYWRTLVPLAFAKFLTTICSQVSIWKVPISYAHTVKATTPLWTAGLAWVLFGERQSRGVQLSLVVIALGVGVASATELQFDALGLGAALAAAALLSLQHLYSKRVMRDTGVHHLRLLQELGRLALALFAPLWLACDAAALAAGAAPATGWARGAALLAADGALAWLQAVAAFSVLSRVSPLAYAVASAAKRAAVVLASLLALRNPAPPLNLAGMALAACGVLAYNRAKLRARGQPALPV</sequence>
<evidence type="ECO:0000256" key="1">
    <source>
        <dbReference type="ARBA" id="ARBA00004141"/>
    </source>
</evidence>
<dbReference type="EMBL" id="JACKWZ010000032">
    <property type="protein sequence ID" value="KAF9420398.1"/>
    <property type="molecule type" value="Genomic_DNA"/>
</dbReference>
<protein>
    <recommendedName>
        <fullName evidence="6">Sugar phosphate transporter domain-containing protein</fullName>
    </recommendedName>
</protein>
<keyword evidence="2 5" id="KW-0812">Transmembrane</keyword>
<dbReference type="InterPro" id="IPR004853">
    <property type="entry name" value="Sugar_P_trans_dom"/>
</dbReference>
<evidence type="ECO:0000256" key="2">
    <source>
        <dbReference type="ARBA" id="ARBA00022692"/>
    </source>
</evidence>
<dbReference type="AlphaFoldDB" id="A0A835GLJ1"/>
<dbReference type="Pfam" id="PF03151">
    <property type="entry name" value="TPT"/>
    <property type="match status" value="1"/>
</dbReference>
<organism evidence="7 8">
    <name type="scientific">Spodoptera exigua</name>
    <name type="common">Beet armyworm</name>
    <name type="synonym">Noctua fulgens</name>
    <dbReference type="NCBI Taxonomy" id="7107"/>
    <lineage>
        <taxon>Eukaryota</taxon>
        <taxon>Metazoa</taxon>
        <taxon>Ecdysozoa</taxon>
        <taxon>Arthropoda</taxon>
        <taxon>Hexapoda</taxon>
        <taxon>Insecta</taxon>
        <taxon>Pterygota</taxon>
        <taxon>Neoptera</taxon>
        <taxon>Endopterygota</taxon>
        <taxon>Lepidoptera</taxon>
        <taxon>Glossata</taxon>
        <taxon>Ditrysia</taxon>
        <taxon>Noctuoidea</taxon>
        <taxon>Noctuidae</taxon>
        <taxon>Amphipyrinae</taxon>
        <taxon>Spodoptera</taxon>
    </lineage>
</organism>
<dbReference type="GO" id="GO:0016020">
    <property type="term" value="C:membrane"/>
    <property type="evidence" value="ECO:0007669"/>
    <property type="project" value="UniProtKB-SubCell"/>
</dbReference>
<gene>
    <name evidence="7" type="ORF">HW555_003320</name>
</gene>
<evidence type="ECO:0000313" key="7">
    <source>
        <dbReference type="EMBL" id="KAF9420398.1"/>
    </source>
</evidence>
<feature type="transmembrane region" description="Helical" evidence="5">
    <location>
        <begin position="79"/>
        <end position="103"/>
    </location>
</feature>
<feature type="domain" description="Sugar phosphate transporter" evidence="6">
    <location>
        <begin position="16"/>
        <end position="303"/>
    </location>
</feature>
<proteinExistence type="predicted"/>
<keyword evidence="3 5" id="KW-1133">Transmembrane helix</keyword>
<name>A0A835GLJ1_SPOEX</name>